<evidence type="ECO:0000256" key="1">
    <source>
        <dbReference type="SAM" id="MobiDB-lite"/>
    </source>
</evidence>
<gene>
    <name evidence="3" type="primary">HOS1</name>
    <name evidence="3" type="ORF">CAAN4_E15258</name>
</gene>
<organism evidence="3 4">
    <name type="scientific">[Candida] anglica</name>
    <dbReference type="NCBI Taxonomy" id="148631"/>
    <lineage>
        <taxon>Eukaryota</taxon>
        <taxon>Fungi</taxon>
        <taxon>Dikarya</taxon>
        <taxon>Ascomycota</taxon>
        <taxon>Saccharomycotina</taxon>
        <taxon>Pichiomycetes</taxon>
        <taxon>Debaryomycetaceae</taxon>
        <taxon>Kurtzmaniella</taxon>
    </lineage>
</organism>
<dbReference type="InterPro" id="IPR037138">
    <property type="entry name" value="His_deacetylse_dom_sf"/>
</dbReference>
<reference evidence="3 4" key="1">
    <citation type="submission" date="2024-01" db="EMBL/GenBank/DDBJ databases">
        <authorList>
            <consortium name="Genoscope - CEA"/>
            <person name="William W."/>
        </authorList>
    </citation>
    <scope>NUCLEOTIDE SEQUENCE [LARGE SCALE GENOMIC DNA]</scope>
    <source>
        <strain evidence="3 4">29B2s-10</strain>
    </source>
</reference>
<dbReference type="EMBL" id="OZ004257">
    <property type="protein sequence ID" value="CAK7909511.1"/>
    <property type="molecule type" value="Genomic_DNA"/>
</dbReference>
<protein>
    <submittedName>
        <fullName evidence="3">Histone deacetylase Hos1p</fullName>
    </submittedName>
</protein>
<dbReference type="InterPro" id="IPR000286">
    <property type="entry name" value="HDACs"/>
</dbReference>
<dbReference type="PANTHER" id="PTHR10625">
    <property type="entry name" value="HISTONE DEACETYLASE HDAC1-RELATED"/>
    <property type="match status" value="1"/>
</dbReference>
<dbReference type="Pfam" id="PF00850">
    <property type="entry name" value="Hist_deacetyl"/>
    <property type="match status" value="1"/>
</dbReference>
<evidence type="ECO:0000313" key="4">
    <source>
        <dbReference type="Proteomes" id="UP001497600"/>
    </source>
</evidence>
<dbReference type="PRINTS" id="PR01270">
    <property type="entry name" value="HDASUPER"/>
</dbReference>
<evidence type="ECO:0000259" key="2">
    <source>
        <dbReference type="Pfam" id="PF00850"/>
    </source>
</evidence>
<feature type="region of interest" description="Disordered" evidence="1">
    <location>
        <begin position="123"/>
        <end position="147"/>
    </location>
</feature>
<dbReference type="Proteomes" id="UP001497600">
    <property type="component" value="Chromosome E"/>
</dbReference>
<dbReference type="SUPFAM" id="SSF52768">
    <property type="entry name" value="Arginase/deacetylase"/>
    <property type="match status" value="1"/>
</dbReference>
<evidence type="ECO:0000313" key="3">
    <source>
        <dbReference type="EMBL" id="CAK7909511.1"/>
    </source>
</evidence>
<dbReference type="PANTHER" id="PTHR10625:SF10">
    <property type="entry name" value="HISTONE DEACETYLASE HDAC1"/>
    <property type="match status" value="1"/>
</dbReference>
<proteinExistence type="predicted"/>
<dbReference type="InterPro" id="IPR023696">
    <property type="entry name" value="Ureohydrolase_dom_sf"/>
</dbReference>
<feature type="domain" description="Histone deacetylase" evidence="2">
    <location>
        <begin position="23"/>
        <end position="383"/>
    </location>
</feature>
<name>A0ABP0EDM5_9ASCO</name>
<sequence>MSCRQQVGITSSQYVSEICDLLPSNEGRQSLVSSLICSYNLLHYCTIIPIQRASRLQLEKFHSDDFVTALLERRTDIDKASPKYNNLLSHRKTNFFKDRPQRQSKLEPSIDINKFGDEIAKKVEESSEDEWESDKDSSLDSGDSDSNPLNEYNLDTYGLQYDCYVFPFMADYVSLVAGSTISTAEYLIYQHRIGNKSSVGINWYGGRHHCTKNMASGFCYVNDIVLGINKLRMYFPTVFYIDMDLHHGDGVESAFKFSNKVVTCSMHRYDVGFYPGTGKDTVKSKVINIPTRKGLGDNSLLFLVERIILPAISGYKPSVIVLQLGADGLALDEHKQWNLTIKGFAAAVKLLLENCGDIPVMVLGGGGYNHTETAKCWTYITKIILESSLDKEITMEEAYINIPEHDFLDSYCDDGYKFWTESNSTPSKMKDTNDMEYLETLQNNILKEFL</sequence>
<accession>A0ABP0EDM5</accession>
<dbReference type="Gene3D" id="3.40.800.20">
    <property type="entry name" value="Histone deacetylase domain"/>
    <property type="match status" value="1"/>
</dbReference>
<keyword evidence="4" id="KW-1185">Reference proteome</keyword>
<dbReference type="InterPro" id="IPR023801">
    <property type="entry name" value="His_deacetylse_dom"/>
</dbReference>